<sequence>MTALIVDITVGSTLDRISATSFCRESRLSNDWSISAPRITIISEKISSARLMLADENIAIVAISITRLNLDFRPFRLEWARVC</sequence>
<keyword evidence="2" id="KW-1185">Reference proteome</keyword>
<dbReference type="AlphaFoldDB" id="W4KG67"/>
<proteinExistence type="predicted"/>
<evidence type="ECO:0000313" key="1">
    <source>
        <dbReference type="EMBL" id="ETW84729.1"/>
    </source>
</evidence>
<reference evidence="1 2" key="1">
    <citation type="journal article" date="2012" name="New Phytol.">
        <title>Insight into trade-off between wood decay and parasitism from the genome of a fungal forest pathogen.</title>
        <authorList>
            <person name="Olson A."/>
            <person name="Aerts A."/>
            <person name="Asiegbu F."/>
            <person name="Belbahri L."/>
            <person name="Bouzid O."/>
            <person name="Broberg A."/>
            <person name="Canback B."/>
            <person name="Coutinho P.M."/>
            <person name="Cullen D."/>
            <person name="Dalman K."/>
            <person name="Deflorio G."/>
            <person name="van Diepen L.T."/>
            <person name="Dunand C."/>
            <person name="Duplessis S."/>
            <person name="Durling M."/>
            <person name="Gonthier P."/>
            <person name="Grimwood J."/>
            <person name="Fossdal C.G."/>
            <person name="Hansson D."/>
            <person name="Henrissat B."/>
            <person name="Hietala A."/>
            <person name="Himmelstrand K."/>
            <person name="Hoffmeister D."/>
            <person name="Hogberg N."/>
            <person name="James T.Y."/>
            <person name="Karlsson M."/>
            <person name="Kohler A."/>
            <person name="Kues U."/>
            <person name="Lee Y.H."/>
            <person name="Lin Y.C."/>
            <person name="Lind M."/>
            <person name="Lindquist E."/>
            <person name="Lombard V."/>
            <person name="Lucas S."/>
            <person name="Lunden K."/>
            <person name="Morin E."/>
            <person name="Murat C."/>
            <person name="Park J."/>
            <person name="Raffaello T."/>
            <person name="Rouze P."/>
            <person name="Salamov A."/>
            <person name="Schmutz J."/>
            <person name="Solheim H."/>
            <person name="Stahlberg J."/>
            <person name="Velez H."/>
            <person name="de Vries R.P."/>
            <person name="Wiebenga A."/>
            <person name="Woodward S."/>
            <person name="Yakovlev I."/>
            <person name="Garbelotto M."/>
            <person name="Martin F."/>
            <person name="Grigoriev I.V."/>
            <person name="Stenlid J."/>
        </authorList>
    </citation>
    <scope>NUCLEOTIDE SEQUENCE [LARGE SCALE GENOMIC DNA]</scope>
    <source>
        <strain evidence="1 2">TC 32-1</strain>
    </source>
</reference>
<evidence type="ECO:0000313" key="2">
    <source>
        <dbReference type="Proteomes" id="UP000030671"/>
    </source>
</evidence>
<dbReference type="InParanoid" id="W4KG67"/>
<name>W4KG67_HETIT</name>
<protein>
    <submittedName>
        <fullName evidence="1">Uncharacterized protein</fullName>
    </submittedName>
</protein>
<dbReference type="KEGG" id="hir:HETIRDRAFT_313126"/>
<organism evidence="1 2">
    <name type="scientific">Heterobasidion irregulare (strain TC 32-1)</name>
    <dbReference type="NCBI Taxonomy" id="747525"/>
    <lineage>
        <taxon>Eukaryota</taxon>
        <taxon>Fungi</taxon>
        <taxon>Dikarya</taxon>
        <taxon>Basidiomycota</taxon>
        <taxon>Agaricomycotina</taxon>
        <taxon>Agaricomycetes</taxon>
        <taxon>Russulales</taxon>
        <taxon>Bondarzewiaceae</taxon>
        <taxon>Heterobasidion</taxon>
        <taxon>Heterobasidion annosum species complex</taxon>
    </lineage>
</organism>
<gene>
    <name evidence="1" type="ORF">HETIRDRAFT_313126</name>
</gene>
<dbReference type="EMBL" id="KI925456">
    <property type="protein sequence ID" value="ETW84729.1"/>
    <property type="molecule type" value="Genomic_DNA"/>
</dbReference>
<dbReference type="RefSeq" id="XP_009544365.1">
    <property type="nucleotide sequence ID" value="XM_009546070.1"/>
</dbReference>
<dbReference type="GeneID" id="20670006"/>
<dbReference type="HOGENOM" id="CLU_2542833_0_0_1"/>
<accession>W4KG67</accession>
<dbReference type="Proteomes" id="UP000030671">
    <property type="component" value="Unassembled WGS sequence"/>
</dbReference>